<dbReference type="AlphaFoldDB" id="A0A9D2U8A1"/>
<dbReference type="Proteomes" id="UP000823909">
    <property type="component" value="Unassembled WGS sequence"/>
</dbReference>
<dbReference type="SUPFAM" id="SSF88713">
    <property type="entry name" value="Glycoside hydrolase/deacetylase"/>
    <property type="match status" value="1"/>
</dbReference>
<organism evidence="2 3">
    <name type="scientific">Candidatus Mediterraneibacter quadrami</name>
    <dbReference type="NCBI Taxonomy" id="2838684"/>
    <lineage>
        <taxon>Bacteria</taxon>
        <taxon>Bacillati</taxon>
        <taxon>Bacillota</taxon>
        <taxon>Clostridia</taxon>
        <taxon>Lachnospirales</taxon>
        <taxon>Lachnospiraceae</taxon>
        <taxon>Mediterraneibacter</taxon>
    </lineage>
</organism>
<dbReference type="CDD" id="cd10944">
    <property type="entry name" value="CE4_SmPgdA_like"/>
    <property type="match status" value="1"/>
</dbReference>
<reference evidence="2" key="1">
    <citation type="journal article" date="2021" name="PeerJ">
        <title>Extensive microbial diversity within the chicken gut microbiome revealed by metagenomics and culture.</title>
        <authorList>
            <person name="Gilroy R."/>
            <person name="Ravi A."/>
            <person name="Getino M."/>
            <person name="Pursley I."/>
            <person name="Horton D.L."/>
            <person name="Alikhan N.F."/>
            <person name="Baker D."/>
            <person name="Gharbi K."/>
            <person name="Hall N."/>
            <person name="Watson M."/>
            <person name="Adriaenssens E.M."/>
            <person name="Foster-Nyarko E."/>
            <person name="Jarju S."/>
            <person name="Secka A."/>
            <person name="Antonio M."/>
            <person name="Oren A."/>
            <person name="Chaudhuri R.R."/>
            <person name="La Ragione R."/>
            <person name="Hildebrand F."/>
            <person name="Pallen M.J."/>
        </authorList>
    </citation>
    <scope>NUCLEOTIDE SEQUENCE</scope>
    <source>
        <strain evidence="2">ChiBcec15-3976</strain>
    </source>
</reference>
<dbReference type="EMBL" id="DWUU01000048">
    <property type="protein sequence ID" value="HJD42934.1"/>
    <property type="molecule type" value="Genomic_DNA"/>
</dbReference>
<dbReference type="PANTHER" id="PTHR10587">
    <property type="entry name" value="GLYCOSYL TRANSFERASE-RELATED"/>
    <property type="match status" value="1"/>
</dbReference>
<dbReference type="Pfam" id="PF01522">
    <property type="entry name" value="Polysacc_deac_1"/>
    <property type="match status" value="1"/>
</dbReference>
<dbReference type="InterPro" id="IPR050248">
    <property type="entry name" value="Polysacc_deacetylase_ArnD"/>
</dbReference>
<dbReference type="GO" id="GO:0016810">
    <property type="term" value="F:hydrolase activity, acting on carbon-nitrogen (but not peptide) bonds"/>
    <property type="evidence" value="ECO:0007669"/>
    <property type="project" value="InterPro"/>
</dbReference>
<proteinExistence type="predicted"/>
<dbReference type="Gene3D" id="3.20.20.370">
    <property type="entry name" value="Glycoside hydrolase/deacetylase"/>
    <property type="match status" value="1"/>
</dbReference>
<protein>
    <submittedName>
        <fullName evidence="2">Polysaccharide deacetylase</fullName>
    </submittedName>
</protein>
<reference evidence="2" key="2">
    <citation type="submission" date="2021-04" db="EMBL/GenBank/DDBJ databases">
        <authorList>
            <person name="Gilroy R."/>
        </authorList>
    </citation>
    <scope>NUCLEOTIDE SEQUENCE</scope>
    <source>
        <strain evidence="2">ChiBcec15-3976</strain>
    </source>
</reference>
<dbReference type="PROSITE" id="PS51677">
    <property type="entry name" value="NODB"/>
    <property type="match status" value="1"/>
</dbReference>
<dbReference type="InterPro" id="IPR002509">
    <property type="entry name" value="NODB_dom"/>
</dbReference>
<dbReference type="PANTHER" id="PTHR10587:SF125">
    <property type="entry name" value="POLYSACCHARIDE DEACETYLASE YHEN-RELATED"/>
    <property type="match status" value="1"/>
</dbReference>
<dbReference type="InterPro" id="IPR011330">
    <property type="entry name" value="Glyco_hydro/deAcase_b/a-brl"/>
</dbReference>
<evidence type="ECO:0000313" key="2">
    <source>
        <dbReference type="EMBL" id="HJD42934.1"/>
    </source>
</evidence>
<comment type="caution">
    <text evidence="2">The sequence shown here is derived from an EMBL/GenBank/DDBJ whole genome shotgun (WGS) entry which is preliminary data.</text>
</comment>
<sequence>MRTVKVKKDESYDRKVVYLTFDDGPSENTEKILDILKKYNAKGTFFVTGNNKKYNDSLKRIVKEGSAVALHTYTHDYAKVYASEEAYFDDLQKIFDMVKDVTGVESKVIRFPGGSSNTVSKKYCPGLMTKLTKAVQEKGFQYFDWNCDSTDASGNHVAVDKLVSNATSSSAQHINILMHDTAAKDTTVKALPKIIEHYKSQGYTFEALTVDSYPVHHSVNN</sequence>
<gene>
    <name evidence="2" type="ORF">H9910_07995</name>
</gene>
<name>A0A9D2U8A1_9FIRM</name>
<accession>A0A9D2U8A1</accession>
<evidence type="ECO:0000313" key="3">
    <source>
        <dbReference type="Proteomes" id="UP000823909"/>
    </source>
</evidence>
<evidence type="ECO:0000259" key="1">
    <source>
        <dbReference type="PROSITE" id="PS51677"/>
    </source>
</evidence>
<dbReference type="GO" id="GO:0005975">
    <property type="term" value="P:carbohydrate metabolic process"/>
    <property type="evidence" value="ECO:0007669"/>
    <property type="project" value="InterPro"/>
</dbReference>
<feature type="domain" description="NodB homology" evidence="1">
    <location>
        <begin position="15"/>
        <end position="206"/>
    </location>
</feature>